<dbReference type="Pfam" id="PF13692">
    <property type="entry name" value="Glyco_trans_1_4"/>
    <property type="match status" value="1"/>
</dbReference>
<protein>
    <submittedName>
        <fullName evidence="2">Glycosyltransferase involved in cell wall bisynthesis</fullName>
    </submittedName>
</protein>
<proteinExistence type="predicted"/>
<keyword evidence="3" id="KW-1185">Reference proteome</keyword>
<evidence type="ECO:0000313" key="2">
    <source>
        <dbReference type="EMBL" id="SFU79294.1"/>
    </source>
</evidence>
<dbReference type="Proteomes" id="UP000182491">
    <property type="component" value="Unassembled WGS sequence"/>
</dbReference>
<dbReference type="InterPro" id="IPR028098">
    <property type="entry name" value="Glyco_trans_4-like_N"/>
</dbReference>
<dbReference type="PANTHER" id="PTHR45947:SF3">
    <property type="entry name" value="SULFOQUINOVOSYL TRANSFERASE SQD2"/>
    <property type="match status" value="1"/>
</dbReference>
<evidence type="ECO:0000259" key="1">
    <source>
        <dbReference type="Pfam" id="PF13439"/>
    </source>
</evidence>
<feature type="domain" description="Glycosyltransferase subfamily 4-like N-terminal" evidence="1">
    <location>
        <begin position="46"/>
        <end position="142"/>
    </location>
</feature>
<keyword evidence="2" id="KW-0808">Transferase</keyword>
<dbReference type="PANTHER" id="PTHR45947">
    <property type="entry name" value="SULFOQUINOVOSYL TRANSFERASE SQD2"/>
    <property type="match status" value="1"/>
</dbReference>
<dbReference type="InterPro" id="IPR050194">
    <property type="entry name" value="Glycosyltransferase_grp1"/>
</dbReference>
<dbReference type="RefSeq" id="WP_068838608.1">
    <property type="nucleotide sequence ID" value="NZ_BMXC01000003.1"/>
</dbReference>
<dbReference type="AlphaFoldDB" id="A0A1I7J2D1"/>
<gene>
    <name evidence="2" type="ORF">SAMN04487941_2425</name>
</gene>
<dbReference type="SUPFAM" id="SSF53756">
    <property type="entry name" value="UDP-Glycosyltransferase/glycogen phosphorylase"/>
    <property type="match status" value="1"/>
</dbReference>
<dbReference type="OrthoDB" id="9792269at2"/>
<dbReference type="STRING" id="388950.GCA_001611675_02642"/>
<dbReference type="GO" id="GO:0016757">
    <property type="term" value="F:glycosyltransferase activity"/>
    <property type="evidence" value="ECO:0007669"/>
    <property type="project" value="TreeGrafter"/>
</dbReference>
<dbReference type="Gene3D" id="3.40.50.2000">
    <property type="entry name" value="Glycogen Phosphorylase B"/>
    <property type="match status" value="2"/>
</dbReference>
<evidence type="ECO:0000313" key="3">
    <source>
        <dbReference type="Proteomes" id="UP000182491"/>
    </source>
</evidence>
<organism evidence="2 3">
    <name type="scientific">Pontibacter akesuensis</name>
    <dbReference type="NCBI Taxonomy" id="388950"/>
    <lineage>
        <taxon>Bacteria</taxon>
        <taxon>Pseudomonadati</taxon>
        <taxon>Bacteroidota</taxon>
        <taxon>Cytophagia</taxon>
        <taxon>Cytophagales</taxon>
        <taxon>Hymenobacteraceae</taxon>
        <taxon>Pontibacter</taxon>
    </lineage>
</organism>
<dbReference type="CDD" id="cd03801">
    <property type="entry name" value="GT4_PimA-like"/>
    <property type="match status" value="1"/>
</dbReference>
<dbReference type="Pfam" id="PF13439">
    <property type="entry name" value="Glyco_transf_4"/>
    <property type="match status" value="1"/>
</dbReference>
<sequence length="315" mass="35224">MKIIYVSRSKTGVPHPFVKEQADVVSKNFKVNIQHFLISKGGIKGYSKAVLELLGTIKKSGADIIHVHYGLSALVVVLNKLLFFKDYKIIITFHGSDINKKSERKLSLLAAQFSSHNILVSEKMAPYFQKDFSVIPCGIDTDIKLGCRQATREEKGWGENDFVVLFSSNFSREVKDPAFAFEVINAFSASTSRRVQFIELAGYSRTELTELMQAADALILCSKTEGSPQVVKEAILNALPVVANDVGDVESICSGVDNCFIVPKKVEEFVRCLHLIASKNARVQNRHPIIRKFDNNMISNKLFNIYTKAIKSDMR</sequence>
<reference evidence="3" key="1">
    <citation type="submission" date="2016-10" db="EMBL/GenBank/DDBJ databases">
        <authorList>
            <person name="Varghese N."/>
        </authorList>
    </citation>
    <scope>NUCLEOTIDE SEQUENCE [LARGE SCALE GENOMIC DNA]</scope>
    <source>
        <strain evidence="3">DSM 18820</strain>
    </source>
</reference>
<accession>A0A1I7J2D1</accession>
<dbReference type="EMBL" id="FPCA01000003">
    <property type="protein sequence ID" value="SFU79294.1"/>
    <property type="molecule type" value="Genomic_DNA"/>
</dbReference>
<name>A0A1I7J2D1_9BACT</name>